<dbReference type="InterPro" id="IPR002934">
    <property type="entry name" value="Polymerase_NTP_transf_dom"/>
</dbReference>
<comment type="similarity">
    <text evidence="9">Belongs to the MntA antitoxin family.</text>
</comment>
<comment type="cofactor">
    <cofactor evidence="1">
        <name>Mg(2+)</name>
        <dbReference type="ChEBI" id="CHEBI:18420"/>
    </cofactor>
</comment>
<sequence>MTTLDEIKRVINKHRDELRVEHKIKDIAVFGSYARNEQRKKSDVDLLAEFDGPIGLLHLVGAEQYLTKLLRTRVDLIPKNSIRPELKDTILREAVPLWTET</sequence>
<evidence type="ECO:0000256" key="3">
    <source>
        <dbReference type="ARBA" id="ARBA00022679"/>
    </source>
</evidence>
<keyword evidence="8" id="KW-0460">Magnesium</keyword>
<gene>
    <name evidence="11" type="ORF">HWQ67_00990</name>
</gene>
<evidence type="ECO:0000259" key="10">
    <source>
        <dbReference type="Pfam" id="PF01909"/>
    </source>
</evidence>
<proteinExistence type="inferred from homology"/>
<keyword evidence="2" id="KW-1277">Toxin-antitoxin system</keyword>
<reference evidence="11 12" key="1">
    <citation type="journal article" date="2020" name="J Geophys Res Biogeosci">
        <title>Magnetotaxis as an Adaptation to Enable Bacterial Shuttling of Microbial Sulfur and Sulfur Cycling Across Aquatic Oxic#Anoxic Interfaces.</title>
        <authorList>
            <person name="Li J."/>
            <person name="Liu P."/>
            <person name="Wang J."/>
            <person name="Roberts A.P."/>
            <person name="Pan Y."/>
        </authorList>
    </citation>
    <scope>NUCLEOTIDE SEQUENCE [LARGE SCALE GENOMIC DNA]</scope>
    <source>
        <strain evidence="11 12">MYR-1_YQ</strain>
    </source>
</reference>
<evidence type="ECO:0000256" key="4">
    <source>
        <dbReference type="ARBA" id="ARBA00022695"/>
    </source>
</evidence>
<dbReference type="Proteomes" id="UP001196980">
    <property type="component" value="Unassembled WGS sequence"/>
</dbReference>
<comment type="caution">
    <text evidence="11">The sequence shown here is derived from an EMBL/GenBank/DDBJ whole genome shotgun (WGS) entry which is preliminary data.</text>
</comment>
<evidence type="ECO:0000313" key="12">
    <source>
        <dbReference type="Proteomes" id="UP001196980"/>
    </source>
</evidence>
<evidence type="ECO:0000256" key="5">
    <source>
        <dbReference type="ARBA" id="ARBA00022723"/>
    </source>
</evidence>
<keyword evidence="4" id="KW-0548">Nucleotidyltransferase</keyword>
<organism evidence="11 12">
    <name type="scientific">Candidatus Magnetobacterium casense</name>
    <dbReference type="NCBI Taxonomy" id="1455061"/>
    <lineage>
        <taxon>Bacteria</taxon>
        <taxon>Pseudomonadati</taxon>
        <taxon>Nitrospirota</taxon>
        <taxon>Thermodesulfovibrionia</taxon>
        <taxon>Thermodesulfovibrionales</taxon>
        <taxon>Candidatus Magnetobacteriaceae</taxon>
        <taxon>Candidatus Magnetobacterium</taxon>
    </lineage>
</organism>
<accession>A0ABS6RV45</accession>
<keyword evidence="7" id="KW-0067">ATP-binding</keyword>
<keyword evidence="3" id="KW-0808">Transferase</keyword>
<evidence type="ECO:0000256" key="7">
    <source>
        <dbReference type="ARBA" id="ARBA00022840"/>
    </source>
</evidence>
<protein>
    <submittedName>
        <fullName evidence="11">Nucleotidyltransferase family protein</fullName>
    </submittedName>
</protein>
<evidence type="ECO:0000313" key="11">
    <source>
        <dbReference type="EMBL" id="MBV6340148.1"/>
    </source>
</evidence>
<dbReference type="CDD" id="cd05403">
    <property type="entry name" value="NT_KNTase_like"/>
    <property type="match status" value="1"/>
</dbReference>
<dbReference type="SUPFAM" id="SSF81301">
    <property type="entry name" value="Nucleotidyltransferase"/>
    <property type="match status" value="1"/>
</dbReference>
<keyword evidence="12" id="KW-1185">Reference proteome</keyword>
<dbReference type="PANTHER" id="PTHR33571:SF14">
    <property type="entry name" value="PROTEIN ADENYLYLTRANSFERASE MJ0435-RELATED"/>
    <property type="match status" value="1"/>
</dbReference>
<evidence type="ECO:0000256" key="1">
    <source>
        <dbReference type="ARBA" id="ARBA00001946"/>
    </source>
</evidence>
<feature type="domain" description="Polymerase nucleotidyl transferase" evidence="10">
    <location>
        <begin position="11"/>
        <end position="95"/>
    </location>
</feature>
<dbReference type="PANTHER" id="PTHR33571">
    <property type="entry name" value="SSL8005 PROTEIN"/>
    <property type="match status" value="1"/>
</dbReference>
<dbReference type="EMBL" id="JABXWD010000008">
    <property type="protein sequence ID" value="MBV6340148.1"/>
    <property type="molecule type" value="Genomic_DNA"/>
</dbReference>
<keyword evidence="5" id="KW-0479">Metal-binding</keyword>
<evidence type="ECO:0000256" key="6">
    <source>
        <dbReference type="ARBA" id="ARBA00022741"/>
    </source>
</evidence>
<evidence type="ECO:0000256" key="9">
    <source>
        <dbReference type="ARBA" id="ARBA00038276"/>
    </source>
</evidence>
<evidence type="ECO:0000256" key="8">
    <source>
        <dbReference type="ARBA" id="ARBA00022842"/>
    </source>
</evidence>
<dbReference type="RefSeq" id="WP_218250769.1">
    <property type="nucleotide sequence ID" value="NZ_JABXWD010000008.1"/>
</dbReference>
<dbReference type="InterPro" id="IPR043519">
    <property type="entry name" value="NT_sf"/>
</dbReference>
<dbReference type="Pfam" id="PF01909">
    <property type="entry name" value="NTP_transf_2"/>
    <property type="match status" value="1"/>
</dbReference>
<dbReference type="Gene3D" id="3.30.460.10">
    <property type="entry name" value="Beta Polymerase, domain 2"/>
    <property type="match status" value="1"/>
</dbReference>
<keyword evidence="6" id="KW-0547">Nucleotide-binding</keyword>
<dbReference type="InterPro" id="IPR052038">
    <property type="entry name" value="Type-VII_TA_antitoxin"/>
</dbReference>
<name>A0ABS6RV45_9BACT</name>
<evidence type="ECO:0000256" key="2">
    <source>
        <dbReference type="ARBA" id="ARBA00022649"/>
    </source>
</evidence>